<dbReference type="InterPro" id="IPR046357">
    <property type="entry name" value="PPIase_dom_sf"/>
</dbReference>
<evidence type="ECO:0000259" key="3">
    <source>
        <dbReference type="PROSITE" id="PS50198"/>
    </source>
</evidence>
<name>A0A9D1X881_9BACT</name>
<dbReference type="AlphaFoldDB" id="A0A9D1X881"/>
<reference evidence="4" key="1">
    <citation type="journal article" date="2021" name="PeerJ">
        <title>Extensive microbial diversity within the chicken gut microbiome revealed by metagenomics and culture.</title>
        <authorList>
            <person name="Gilroy R."/>
            <person name="Ravi A."/>
            <person name="Getino M."/>
            <person name="Pursley I."/>
            <person name="Horton D.L."/>
            <person name="Alikhan N.F."/>
            <person name="Baker D."/>
            <person name="Gharbi K."/>
            <person name="Hall N."/>
            <person name="Watson M."/>
            <person name="Adriaenssens E.M."/>
            <person name="Foster-Nyarko E."/>
            <person name="Jarju S."/>
            <person name="Secka A."/>
            <person name="Antonio M."/>
            <person name="Oren A."/>
            <person name="Chaudhuri R.R."/>
            <person name="La Ragione R."/>
            <person name="Hildebrand F."/>
            <person name="Pallen M.J."/>
        </authorList>
    </citation>
    <scope>NUCLEOTIDE SEQUENCE</scope>
    <source>
        <strain evidence="4">ChiGjej6B6-14162</strain>
    </source>
</reference>
<feature type="domain" description="PpiC" evidence="3">
    <location>
        <begin position="119"/>
        <end position="222"/>
    </location>
</feature>
<dbReference type="PANTHER" id="PTHR47245">
    <property type="entry name" value="PEPTIDYLPROLYL ISOMERASE"/>
    <property type="match status" value="1"/>
</dbReference>
<dbReference type="SUPFAM" id="SSF54534">
    <property type="entry name" value="FKBP-like"/>
    <property type="match status" value="2"/>
</dbReference>
<dbReference type="Gene3D" id="3.10.50.40">
    <property type="match status" value="2"/>
</dbReference>
<evidence type="ECO:0000256" key="2">
    <source>
        <dbReference type="SAM" id="SignalP"/>
    </source>
</evidence>
<dbReference type="EMBL" id="DXEL01000047">
    <property type="protein sequence ID" value="HIX74708.1"/>
    <property type="molecule type" value="Genomic_DNA"/>
</dbReference>
<keyword evidence="2" id="KW-0732">Signal</keyword>
<dbReference type="InterPro" id="IPR000297">
    <property type="entry name" value="PPIase_PpiC"/>
</dbReference>
<feature type="chain" id="PRO_5038549706" evidence="2">
    <location>
        <begin position="19"/>
        <end position="523"/>
    </location>
</feature>
<feature type="signal peptide" evidence="2">
    <location>
        <begin position="1"/>
        <end position="18"/>
    </location>
</feature>
<comment type="caution">
    <text evidence="4">The sequence shown here is derived from an EMBL/GenBank/DDBJ whole genome shotgun (WGS) entry which is preliminary data.</text>
</comment>
<reference evidence="4" key="2">
    <citation type="submission" date="2021-04" db="EMBL/GenBank/DDBJ databases">
        <authorList>
            <person name="Gilroy R."/>
        </authorList>
    </citation>
    <scope>NUCLEOTIDE SEQUENCE</scope>
    <source>
        <strain evidence="4">ChiGjej6B6-14162</strain>
    </source>
</reference>
<organism evidence="4 5">
    <name type="scientific">Candidatus Parabacteroides intestinipullorum</name>
    <dbReference type="NCBI Taxonomy" id="2838723"/>
    <lineage>
        <taxon>Bacteria</taxon>
        <taxon>Pseudomonadati</taxon>
        <taxon>Bacteroidota</taxon>
        <taxon>Bacteroidia</taxon>
        <taxon>Bacteroidales</taxon>
        <taxon>Tannerellaceae</taxon>
        <taxon>Parabacteroides</taxon>
    </lineage>
</organism>
<evidence type="ECO:0000313" key="5">
    <source>
        <dbReference type="Proteomes" id="UP000886740"/>
    </source>
</evidence>
<gene>
    <name evidence="4" type="ORF">H9977_06730</name>
</gene>
<dbReference type="GO" id="GO:0003755">
    <property type="term" value="F:peptidyl-prolyl cis-trans isomerase activity"/>
    <property type="evidence" value="ECO:0007669"/>
    <property type="project" value="UniProtKB-KW"/>
</dbReference>
<dbReference type="PROSITE" id="PS50198">
    <property type="entry name" value="PPIC_PPIASE_2"/>
    <property type="match status" value="2"/>
</dbReference>
<sequence length="523" mass="59596">MRKILMLVGLGLAFMANAAKLPDSVAMVVAGKPVSLPEFVFMAKKNGNVDFSDKKALNEYVELYKNFKLKVHEAEEEGLDRGRDFREELEKYQAQLKHSLLSDQAAEEAYARSIYDRGNEVLDISQILFRLPAQYVSNDTLAVYKDALSVYNKIRSGEDFDAVGLAMADTSVNKRVLFDRVRSFVPMRALKVFENAAYSLSDGSVSIPVRSSLGFHLIKVNGRRPNPGRVRVAHILIAFSKDSVGPSREEVRAKADSLYQALRAGADFSTLAKENSDDPQSAKVGGLLPLFGPGEMTWAFENAAFALHEPGELSGLVETPYGIHILKLLERRDRPSFEQEKTAMIRVMGQGERNFELYKAHDEQLKSVYDYEFYPEAYRELRALCDESLPTSEAFYSKAKDMDKPLVRINGETHPQKEFAYYLKVAPFSTKAYSGDFMDEVFDLFVRDVMTTLEKTNFDQRHPEYAFLIGEYRDGMLLFNISNQKLWNKPVEEQPEAEKLWLEELNKKYPVEINWKVLKKLKK</sequence>
<dbReference type="Proteomes" id="UP000886740">
    <property type="component" value="Unassembled WGS sequence"/>
</dbReference>
<proteinExistence type="predicted"/>
<dbReference type="Pfam" id="PF13616">
    <property type="entry name" value="Rotamase_3"/>
    <property type="match status" value="1"/>
</dbReference>
<evidence type="ECO:0000256" key="1">
    <source>
        <dbReference type="PROSITE-ProRule" id="PRU00278"/>
    </source>
</evidence>
<keyword evidence="1" id="KW-0697">Rotamase</keyword>
<feature type="domain" description="PpiC" evidence="3">
    <location>
        <begin position="227"/>
        <end position="330"/>
    </location>
</feature>
<dbReference type="PANTHER" id="PTHR47245:SF2">
    <property type="entry name" value="PEPTIDYL-PROLYL CIS-TRANS ISOMERASE HP_0175-RELATED"/>
    <property type="match status" value="1"/>
</dbReference>
<evidence type="ECO:0000313" key="4">
    <source>
        <dbReference type="EMBL" id="HIX74708.1"/>
    </source>
</evidence>
<keyword evidence="1 4" id="KW-0413">Isomerase</keyword>
<protein>
    <submittedName>
        <fullName evidence="4">Peptidylprolyl isomerase</fullName>
        <ecNumber evidence="4">5.2.1.8</ecNumber>
    </submittedName>
</protein>
<dbReference type="Pfam" id="PF00639">
    <property type="entry name" value="Rotamase"/>
    <property type="match status" value="1"/>
</dbReference>
<dbReference type="InterPro" id="IPR050245">
    <property type="entry name" value="PrsA_foldase"/>
</dbReference>
<dbReference type="EC" id="5.2.1.8" evidence="4"/>
<accession>A0A9D1X881</accession>